<keyword evidence="9" id="KW-1185">Reference proteome</keyword>
<evidence type="ECO:0000313" key="9">
    <source>
        <dbReference type="Proteomes" id="UP001501079"/>
    </source>
</evidence>
<gene>
    <name evidence="8" type="ORF">GCM10022287_20710</name>
</gene>
<evidence type="ECO:0000313" key="8">
    <source>
        <dbReference type="EMBL" id="GAA4175345.1"/>
    </source>
</evidence>
<evidence type="ECO:0000256" key="2">
    <source>
        <dbReference type="ARBA" id="ARBA00022475"/>
    </source>
</evidence>
<evidence type="ECO:0008006" key="10">
    <source>
        <dbReference type="Google" id="ProtNLM"/>
    </source>
</evidence>
<keyword evidence="6" id="KW-0175">Coiled coil</keyword>
<sequence length="377" mass="41258">MTERDSPATAVEQVKEVVDRAQRLRPARVFQHYASANGPLLAAGMAYQSLFALFAAVWVGFSIAGIWVRSNELLYDQLIRLVNQAVPNLIGDGGAISTRTLDAANLALTYTAVIAFAALVWTALGWLSSTRTAIRTIFGVGNDKRNFFVQRSIDAVQAIAFGVGLIVSALIALLTTQVLDLILLELGFDGSSPMSQIGVYAVTVIVSLLINFGTLAAMYRVLSRLYIPWRNLLVGAGVGAVALSALSQASSLLLRGASRNPALAGFAGFVALLLWFNFVCQVILIAASWIAVGMEDRGLSARRMSAEEAARERLRQEYERDLEEARRAVRTANEVYERVTGWRRRRSARRLLLRALRHLRVVTANDPDRGQKARPDA</sequence>
<dbReference type="Pfam" id="PF03631">
    <property type="entry name" value="Virul_fac_BrkB"/>
    <property type="match status" value="1"/>
</dbReference>
<evidence type="ECO:0000256" key="7">
    <source>
        <dbReference type="SAM" id="Phobius"/>
    </source>
</evidence>
<dbReference type="Proteomes" id="UP001501079">
    <property type="component" value="Unassembled WGS sequence"/>
</dbReference>
<feature type="transmembrane region" description="Helical" evidence="7">
    <location>
        <begin position="50"/>
        <end position="68"/>
    </location>
</feature>
<feature type="transmembrane region" description="Helical" evidence="7">
    <location>
        <begin position="266"/>
        <end position="294"/>
    </location>
</feature>
<reference evidence="9" key="1">
    <citation type="journal article" date="2019" name="Int. J. Syst. Evol. Microbiol.">
        <title>The Global Catalogue of Microorganisms (GCM) 10K type strain sequencing project: providing services to taxonomists for standard genome sequencing and annotation.</title>
        <authorList>
            <consortium name="The Broad Institute Genomics Platform"/>
            <consortium name="The Broad Institute Genome Sequencing Center for Infectious Disease"/>
            <person name="Wu L."/>
            <person name="Ma J."/>
        </authorList>
    </citation>
    <scope>NUCLEOTIDE SEQUENCE [LARGE SCALE GENOMIC DNA]</scope>
    <source>
        <strain evidence="9">JCM 17591</strain>
    </source>
</reference>
<feature type="transmembrane region" description="Helical" evidence="7">
    <location>
        <begin position="231"/>
        <end position="254"/>
    </location>
</feature>
<evidence type="ECO:0000256" key="1">
    <source>
        <dbReference type="ARBA" id="ARBA00004651"/>
    </source>
</evidence>
<feature type="transmembrane region" description="Helical" evidence="7">
    <location>
        <begin position="107"/>
        <end position="127"/>
    </location>
</feature>
<keyword evidence="5 7" id="KW-0472">Membrane</keyword>
<organism evidence="8 9">
    <name type="scientific">Gryllotalpicola koreensis</name>
    <dbReference type="NCBI Taxonomy" id="993086"/>
    <lineage>
        <taxon>Bacteria</taxon>
        <taxon>Bacillati</taxon>
        <taxon>Actinomycetota</taxon>
        <taxon>Actinomycetes</taxon>
        <taxon>Micrococcales</taxon>
        <taxon>Microbacteriaceae</taxon>
        <taxon>Gryllotalpicola</taxon>
    </lineage>
</organism>
<dbReference type="PANTHER" id="PTHR30213">
    <property type="entry name" value="INNER MEMBRANE PROTEIN YHJD"/>
    <property type="match status" value="1"/>
</dbReference>
<comment type="subcellular location">
    <subcellularLocation>
        <location evidence="1">Cell membrane</location>
        <topology evidence="1">Multi-pass membrane protein</topology>
    </subcellularLocation>
</comment>
<name>A0ABP8A141_9MICO</name>
<dbReference type="PANTHER" id="PTHR30213:SF1">
    <property type="entry name" value="INNER MEMBRANE PROTEIN YHJD"/>
    <property type="match status" value="1"/>
</dbReference>
<evidence type="ECO:0000256" key="5">
    <source>
        <dbReference type="ARBA" id="ARBA00023136"/>
    </source>
</evidence>
<keyword evidence="2" id="KW-1003">Cell membrane</keyword>
<feature type="transmembrane region" description="Helical" evidence="7">
    <location>
        <begin position="197"/>
        <end position="219"/>
    </location>
</feature>
<keyword evidence="4 7" id="KW-1133">Transmembrane helix</keyword>
<protein>
    <recommendedName>
        <fullName evidence="10">YihY/virulence factor BrkB family protein</fullName>
    </recommendedName>
</protein>
<dbReference type="InterPro" id="IPR017039">
    <property type="entry name" value="Virul_fac_BrkB"/>
</dbReference>
<dbReference type="EMBL" id="BAABBW010000003">
    <property type="protein sequence ID" value="GAA4175345.1"/>
    <property type="molecule type" value="Genomic_DNA"/>
</dbReference>
<evidence type="ECO:0000256" key="3">
    <source>
        <dbReference type="ARBA" id="ARBA00022692"/>
    </source>
</evidence>
<comment type="caution">
    <text evidence="8">The sequence shown here is derived from an EMBL/GenBank/DDBJ whole genome shotgun (WGS) entry which is preliminary data.</text>
</comment>
<keyword evidence="3 7" id="KW-0812">Transmembrane</keyword>
<dbReference type="RefSeq" id="WP_344754069.1">
    <property type="nucleotide sequence ID" value="NZ_BAABBW010000003.1"/>
</dbReference>
<evidence type="ECO:0000256" key="6">
    <source>
        <dbReference type="SAM" id="Coils"/>
    </source>
</evidence>
<accession>A0ABP8A141</accession>
<evidence type="ECO:0000256" key="4">
    <source>
        <dbReference type="ARBA" id="ARBA00022989"/>
    </source>
</evidence>
<feature type="coiled-coil region" evidence="6">
    <location>
        <begin position="304"/>
        <end position="335"/>
    </location>
</feature>
<proteinExistence type="predicted"/>
<feature type="transmembrane region" description="Helical" evidence="7">
    <location>
        <begin position="155"/>
        <end position="177"/>
    </location>
</feature>